<feature type="region of interest" description="Disordered" evidence="2">
    <location>
        <begin position="218"/>
        <end position="289"/>
    </location>
</feature>
<dbReference type="EMBL" id="CAUWAG010000007">
    <property type="protein sequence ID" value="CAJ2505722.1"/>
    <property type="molecule type" value="Genomic_DNA"/>
</dbReference>
<dbReference type="PROSITE" id="PS50127">
    <property type="entry name" value="UBC_2"/>
    <property type="match status" value="1"/>
</dbReference>
<organism evidence="4 5">
    <name type="scientific">Anthostomella pinea</name>
    <dbReference type="NCBI Taxonomy" id="933095"/>
    <lineage>
        <taxon>Eukaryota</taxon>
        <taxon>Fungi</taxon>
        <taxon>Dikarya</taxon>
        <taxon>Ascomycota</taxon>
        <taxon>Pezizomycotina</taxon>
        <taxon>Sordariomycetes</taxon>
        <taxon>Xylariomycetidae</taxon>
        <taxon>Xylariales</taxon>
        <taxon>Xylariaceae</taxon>
        <taxon>Anthostomella</taxon>
    </lineage>
</organism>
<evidence type="ECO:0000313" key="5">
    <source>
        <dbReference type="Proteomes" id="UP001295740"/>
    </source>
</evidence>
<dbReference type="CDD" id="cd20273">
    <property type="entry name" value="Complex1_LYR_unchar"/>
    <property type="match status" value="1"/>
</dbReference>
<name>A0AAI8VDI5_9PEZI</name>
<feature type="compositionally biased region" description="Basic and acidic residues" evidence="2">
    <location>
        <begin position="448"/>
        <end position="476"/>
    </location>
</feature>
<dbReference type="SUPFAM" id="SSF54495">
    <property type="entry name" value="UBC-like"/>
    <property type="match status" value="1"/>
</dbReference>
<dbReference type="CDD" id="cd23807">
    <property type="entry name" value="UEV_UBE2V"/>
    <property type="match status" value="1"/>
</dbReference>
<protein>
    <submittedName>
        <fullName evidence="4">Uu.00g131160.m01.CDS01</fullName>
    </submittedName>
</protein>
<evidence type="ECO:0000259" key="3">
    <source>
        <dbReference type="PROSITE" id="PS50127"/>
    </source>
</evidence>
<proteinExistence type="predicted"/>
<evidence type="ECO:0000256" key="1">
    <source>
        <dbReference type="ARBA" id="ARBA00022786"/>
    </source>
</evidence>
<feature type="domain" description="UBC core" evidence="3">
    <location>
        <begin position="6"/>
        <end position="171"/>
    </location>
</feature>
<dbReference type="PANTHER" id="PTHR24068">
    <property type="entry name" value="UBIQUITIN-CONJUGATING ENZYME E2"/>
    <property type="match status" value="1"/>
</dbReference>
<reference evidence="4" key="1">
    <citation type="submission" date="2023-10" db="EMBL/GenBank/DDBJ databases">
        <authorList>
            <person name="Hackl T."/>
        </authorList>
    </citation>
    <scope>NUCLEOTIDE SEQUENCE</scope>
</reference>
<keyword evidence="5" id="KW-1185">Reference proteome</keyword>
<dbReference type="Proteomes" id="UP001295740">
    <property type="component" value="Unassembled WGS sequence"/>
</dbReference>
<feature type="region of interest" description="Disordered" evidence="2">
    <location>
        <begin position="448"/>
        <end position="494"/>
    </location>
</feature>
<sequence length="494" mass="55813">MGAKIPRNFRLLEELEKGEKGLGAEACSYGLDNPEDLLMSDWNGTILGPPHSVHENRIYSVRMHCGPQYPDTPPTIHFVSQVNLPCVNPKDGQVDPKQLPCLASWRRENTMETILIELRRYMASSQCFALYRALLRLAPQIQLPADLADGWKASNPITTHIQRAFRRNRPDTSPRLVYPALKAGYRFLALLTTAAHTATGPDHASIVTFLQSRLHERERTRAVKARIKASRAQHPNARPRTSAPRPGTRPLLVNTTPAPTASNPTPKPQYETPSRPLPASELGGSGRRQVPRLDMAGSDFPILRLTKPQPKLLSRVLTQKIGKRVGRARFVHELQEAGIEDAQLEDAWEKDVALLMRSERQQRRRRERRGQDNGNGNGEAEVMKQLAAEEQAIRSDMAADATYNQGVWLYGIQYVSNLLNREREDQVARADAMRRLIAQETALAVAEREQRKAESHARRRARWEERMRKEDGEAWRETAQAPQDGSQESHTTSF</sequence>
<comment type="caution">
    <text evidence="4">The sequence shown here is derived from an EMBL/GenBank/DDBJ whole genome shotgun (WGS) entry which is preliminary data.</text>
</comment>
<evidence type="ECO:0000313" key="4">
    <source>
        <dbReference type="EMBL" id="CAJ2505722.1"/>
    </source>
</evidence>
<dbReference type="SMART" id="SM00212">
    <property type="entry name" value="UBCc"/>
    <property type="match status" value="1"/>
</dbReference>
<dbReference type="InterPro" id="IPR016135">
    <property type="entry name" value="UBQ-conjugating_enzyme/RWD"/>
</dbReference>
<dbReference type="AlphaFoldDB" id="A0AAI8VDI5"/>
<dbReference type="InterPro" id="IPR000608">
    <property type="entry name" value="UBC"/>
</dbReference>
<accession>A0AAI8VDI5</accession>
<dbReference type="FunFam" id="3.10.110.10:FF:000026">
    <property type="entry name" value="Ubiquitin-conjugating enzyme E2 variant"/>
    <property type="match status" value="1"/>
</dbReference>
<evidence type="ECO:0000256" key="2">
    <source>
        <dbReference type="SAM" id="MobiDB-lite"/>
    </source>
</evidence>
<feature type="compositionally biased region" description="Low complexity" evidence="2">
    <location>
        <begin position="254"/>
        <end position="264"/>
    </location>
</feature>
<dbReference type="Pfam" id="PF00179">
    <property type="entry name" value="UQ_con"/>
    <property type="match status" value="1"/>
</dbReference>
<dbReference type="GO" id="GO:0006301">
    <property type="term" value="P:DNA damage tolerance"/>
    <property type="evidence" value="ECO:0007669"/>
    <property type="project" value="UniProtKB-ARBA"/>
</dbReference>
<feature type="compositionally biased region" description="Basic residues" evidence="2">
    <location>
        <begin position="222"/>
        <end position="231"/>
    </location>
</feature>
<dbReference type="Gene3D" id="3.10.110.10">
    <property type="entry name" value="Ubiquitin Conjugating Enzyme"/>
    <property type="match status" value="1"/>
</dbReference>
<feature type="compositionally biased region" description="Polar residues" evidence="2">
    <location>
        <begin position="480"/>
        <end position="494"/>
    </location>
</feature>
<feature type="region of interest" description="Disordered" evidence="2">
    <location>
        <begin position="359"/>
        <end position="380"/>
    </location>
</feature>
<gene>
    <name evidence="4" type="ORF">KHLLAP_LOCUS6190</name>
</gene>
<keyword evidence="1" id="KW-0833">Ubl conjugation pathway</keyword>
<dbReference type="InterPro" id="IPR046896">
    <property type="entry name" value="Cup1-like_N"/>
</dbReference>